<feature type="domain" description="Trimeric autotransporter adhesin YadA-like head" evidence="1">
    <location>
        <begin position="414"/>
        <end position="439"/>
    </location>
</feature>
<dbReference type="InterPro" id="IPR011004">
    <property type="entry name" value="Trimer_LpxA-like_sf"/>
</dbReference>
<feature type="domain" description="Trimeric autotransporter adhesin YadA-like head" evidence="1">
    <location>
        <begin position="1044"/>
        <end position="1070"/>
    </location>
</feature>
<reference evidence="4 5" key="1">
    <citation type="submission" date="2020-01" db="EMBL/GenBank/DDBJ databases">
        <title>Whole genome sequencing of Halomonas alkaliphila strain LS44.</title>
        <authorList>
            <person name="Kumar S."/>
            <person name="Paul D."/>
            <person name="Shouche Y."/>
            <person name="Suryavanshi M.V."/>
        </authorList>
    </citation>
    <scope>NUCLEOTIDE SEQUENCE [LARGE SCALE GENOMIC DNA]</scope>
    <source>
        <strain evidence="4 5">LS44</strain>
    </source>
</reference>
<feature type="domain" description="Trimeric autotransporter adhesin YadA-like stalk" evidence="2">
    <location>
        <begin position="756"/>
        <end position="787"/>
    </location>
</feature>
<proteinExistence type="predicted"/>
<dbReference type="Gene3D" id="2.150.10.10">
    <property type="entry name" value="Serralysin-like metalloprotease, C-terminal"/>
    <property type="match status" value="9"/>
</dbReference>
<feature type="domain" description="Trimeric autotransporter adhesin YadA-like head" evidence="1">
    <location>
        <begin position="1734"/>
        <end position="1758"/>
    </location>
</feature>
<dbReference type="Pfam" id="PF13018">
    <property type="entry name" value="ESPR"/>
    <property type="match status" value="1"/>
</dbReference>
<evidence type="ECO:0000259" key="1">
    <source>
        <dbReference type="Pfam" id="PF05658"/>
    </source>
</evidence>
<evidence type="ECO:0000313" key="5">
    <source>
        <dbReference type="Proteomes" id="UP000480312"/>
    </source>
</evidence>
<feature type="non-terminal residue" evidence="4">
    <location>
        <position position="2036"/>
    </location>
</feature>
<dbReference type="Pfam" id="PF05658">
    <property type="entry name" value="YadA_head"/>
    <property type="match status" value="18"/>
</dbReference>
<dbReference type="Pfam" id="PF05662">
    <property type="entry name" value="YadA_stalk"/>
    <property type="match status" value="4"/>
</dbReference>
<protein>
    <submittedName>
        <fullName evidence="4">Uncharacterized protein</fullName>
    </submittedName>
</protein>
<feature type="domain" description="Trimeric autotransporter adhesin YadA-like head" evidence="1">
    <location>
        <begin position="1672"/>
        <end position="1698"/>
    </location>
</feature>
<accession>A0A7C9P6M1</accession>
<dbReference type="RefSeq" id="WP_238401504.1">
    <property type="nucleotide sequence ID" value="NZ_JAAEHK010000039.1"/>
</dbReference>
<dbReference type="EMBL" id="JAAEHK010000039">
    <property type="protein sequence ID" value="NDL72194.1"/>
    <property type="molecule type" value="Genomic_DNA"/>
</dbReference>
<feature type="domain" description="Trimeric autotransporter adhesin YadA-like head" evidence="1">
    <location>
        <begin position="1015"/>
        <end position="1040"/>
    </location>
</feature>
<feature type="domain" description="Trimeric autotransporter adhesin YadA-like head" evidence="1">
    <location>
        <begin position="606"/>
        <end position="632"/>
    </location>
</feature>
<dbReference type="InterPro" id="IPR008635">
    <property type="entry name" value="Coiled_stalk_dom"/>
</dbReference>
<dbReference type="GO" id="GO:0019867">
    <property type="term" value="C:outer membrane"/>
    <property type="evidence" value="ECO:0007669"/>
    <property type="project" value="InterPro"/>
</dbReference>
<feature type="domain" description="Trimeric autotransporter adhesin YadA-like stalk" evidence="2">
    <location>
        <begin position="1829"/>
        <end position="1866"/>
    </location>
</feature>
<feature type="domain" description="Trimeric autotransporter adhesin YadA-like head" evidence="1">
    <location>
        <begin position="634"/>
        <end position="656"/>
    </location>
</feature>
<name>A0A7C9P6M1_9GAMM</name>
<sequence>MNNVFRLIWNRTLGRLVVTSEAARSRDKAATRQGGVGQLPAPEAAVSGVPALLRPAVIAVALAAGSMVLVAPEARAVGWAGGTDCVGGTSNIRIAIGQNAQACHDWSTAIGAGAITERERSVAIGSNARVAVESVGNLRVIEQFADPLKNSVAQDYMDANGGNQLSTFGVAMGDKAYTEGGISIGRHSKSIVRGIAIGHLADSDDAGMALGNAAVTKGIGGLAVSWGAAAIGRHANAIGRVSVAEGESAIAFGTSATALGDQAIAIGSDNDKFLSYQDDQLKRTQAEGARAIALGTHAQSLSDDAIAMGTKASAEGDRSVAVGDGATANNIEMSAIALVGASNPNGYSVDDALPTTAVGAGAQALSGTAIGHDAVAGKDIGPTVNTGTAVGAGAQATGNVSIAISPAAYAPAIADGLGAIAMGFDARANEEQALALGVRAEAGQDSVAVGYGTQASGLRSLAAGRRTEASAEDTIAFGTDAEASATNAIAIGKDSLASGVDTGAIGRGAVATGSWAVGTGANASNGGQAFGEFSTASGADSSAYGHTATATGDRSSALGTEASTGGDFATAVGYQTDASGDKSYAGGYLSSAQGVDSSAIGAGVVASGEAAVVIGRDAVASGLQSFAVGHNTDASGQDAVALGTAAEASGLSSIAISRGAYALADYATALGGESNANAEFSTAIGSFSVADAESATAIGDLSRAEVEGSVALGSESVADTAAGVAGYVPFGATAVDTSAIEGTVAQRAAVDIGSRQITSVAAGTELDDAVNVSQLIAAQSKVVAGTGVAEVAVTDNPDGGTIYTINADGTTASAGSTAVTVDAVGPDANNLTDYVIDLSNETKDSLENANKGWNVQTNGDAATNVAPGGTVQFIDGKNIAITRDGTDITVATADDVEFTNVKITNQLDVAGDTNIGGNTTIEGDTTVKGDTYLGDNFSVVNNEAFYDGPINNDNSIVNKQYVDGIETHYYSVNDNGVQQGNYDNDGATGRYSLAAGTNAVASDDYAVAVGDKAEATGFEAIAIGREAVASGRDSSIALGQLSEASGNFAIAIGRGAAAEEDNSVALGNGAISMVEQGVALGSGSLASVGSGVAGYVPEGADADDEQAILDTIATRGAVDLGSRQITSVAAGTNDDDAVNVSQLKSVSNVANKGWYLSANGEDTDGFNIAPGEAADFTEGKNIEITRTDGSIEVATADDVEFTTVEVSESITVGDTFIDGDSVTTNNITVNENLTVEGDTFLNENLTVAGNTTINENLTVEGDTYLGDNFSIVNNEAFYDGPITENNHIVNKEYVDGGIGDLADTPITFGGDTGTTERKLGDELNIVTSNANLSTEVTDDKTLVIALSDDLDVNNVTVNDSLTVNGPTTLNGGTTIGDSLTLQAGTTVNMGGNQITNVAAGTEGDHAVNLDQLTDVSDVANKGWNLQANDDADVENIGPGETAIFEQGQNIAINREDNKIIVATADDVEFTNVEITNQLDVAGDTNIGGNTTIEGDTTVKGDTFLGDNFSVVNNEAFYDGPITENTHIVNKEYVDGGIGDLADTPITFGGDTGTTERKLGEQLNIVTSNANLSTEVTDDETLEIALSDDLNLDSVTINNGGPVINENGINMNDNRITNVGGPVDGGDALNLDYFNANRVRYYSVNDAGTQQGNYNNDGATGINALAAGTNAFAIGHSSVAVGDGALADGDSSVAVGDGAETASTGDSQVAIGDGAFAGGNQSIAIGEGAQSGLMGQRSVAIGQGAVASRNDAIASGTGAQATERNSVAIGLNASSTHQGSIALGAGSVANGSTLGTAAYQPLDTDGNPIAVAAPTAGSEVSVGSAGNERRITNVAAGAEDTDAVNVSQLKAVNEVASSGWNLQANDDADVENIGPGETAIFEQGQNIAINREDNKIIVATADDVEFTNVEITNQLDVAGDTNIGGNTTIEGDTTVKGDTYLGDNFSVVNNEAFYDGPITENTHIVNKEYVDGGLNNPLTFGANEGDDTERRLGDRLDIVGEEDAEGDSNIITKLTDEETLELALNDDLKIGNSITVG</sequence>
<dbReference type="SUPFAM" id="SSF101967">
    <property type="entry name" value="Adhesin YadA, collagen-binding domain"/>
    <property type="match status" value="6"/>
</dbReference>
<feature type="domain" description="Trimeric autotransporter adhesin YadA-like head" evidence="1">
    <location>
        <begin position="1760"/>
        <end position="1786"/>
    </location>
</feature>
<feature type="domain" description="Trimeric autotransporter adhesin YadA-like head" evidence="1">
    <location>
        <begin position="664"/>
        <end position="688"/>
    </location>
</feature>
<feature type="domain" description="Trimeric autotransporter adhesin YadA-like head" evidence="1">
    <location>
        <begin position="1708"/>
        <end position="1725"/>
    </location>
</feature>
<feature type="domain" description="Trimeric autotransporter adhesin YadA-like head" evidence="1">
    <location>
        <begin position="550"/>
        <end position="575"/>
    </location>
</feature>
<feature type="domain" description="Trimeric autotransporter adhesin YadA-like stalk" evidence="2">
    <location>
        <begin position="1124"/>
        <end position="1162"/>
    </location>
</feature>
<feature type="domain" description="Trimeric autotransporter adhesin YadA-like head" evidence="1">
    <location>
        <begin position="987"/>
        <end position="1013"/>
    </location>
</feature>
<gene>
    <name evidence="4" type="ORF">GPL32_16960</name>
</gene>
<evidence type="ECO:0000313" key="4">
    <source>
        <dbReference type="EMBL" id="NDL72194.1"/>
    </source>
</evidence>
<feature type="domain" description="Trimeric autotransporter adhesin YadA-like head" evidence="1">
    <location>
        <begin position="244"/>
        <end position="269"/>
    </location>
</feature>
<dbReference type="Gene3D" id="6.20.50.100">
    <property type="match status" value="4"/>
</dbReference>
<dbReference type="Gene3D" id="2.160.10.10">
    <property type="entry name" value="Hexapeptide repeat proteins"/>
    <property type="match status" value="1"/>
</dbReference>
<dbReference type="InterPro" id="IPR008640">
    <property type="entry name" value="Adhesin_Head_dom"/>
</dbReference>
<feature type="domain" description="Trimeric autotransporter adhesin YadA-like head" evidence="1">
    <location>
        <begin position="469"/>
        <end position="495"/>
    </location>
</feature>
<dbReference type="Proteomes" id="UP000480312">
    <property type="component" value="Unassembled WGS sequence"/>
</dbReference>
<dbReference type="InterPro" id="IPR024973">
    <property type="entry name" value="ESPR"/>
</dbReference>
<feature type="domain" description="Trimeric autotransporter adhesin YadA-like head" evidence="1">
    <location>
        <begin position="107"/>
        <end position="128"/>
    </location>
</feature>
<organism evidence="4 5">
    <name type="scientific">Vreelandella alkaliphila</name>
    <dbReference type="NCBI Taxonomy" id="272774"/>
    <lineage>
        <taxon>Bacteria</taxon>
        <taxon>Pseudomonadati</taxon>
        <taxon>Pseudomonadota</taxon>
        <taxon>Gammaproteobacteria</taxon>
        <taxon>Oceanospirillales</taxon>
        <taxon>Halomonadaceae</taxon>
        <taxon>Vreelandella</taxon>
    </lineage>
</organism>
<feature type="domain" description="Trimeric autotransporter adhesin YadA-like head" evidence="1">
    <location>
        <begin position="443"/>
        <end position="465"/>
    </location>
</feature>
<dbReference type="Gene3D" id="2.60.40.4050">
    <property type="match status" value="1"/>
</dbReference>
<comment type="caution">
    <text evidence="4">The sequence shown here is derived from an EMBL/GenBank/DDBJ whole genome shotgun (WGS) entry which is preliminary data.</text>
</comment>
<dbReference type="InterPro" id="IPR011049">
    <property type="entry name" value="Serralysin-like_metalloprot_C"/>
</dbReference>
<evidence type="ECO:0000259" key="2">
    <source>
        <dbReference type="Pfam" id="PF05662"/>
    </source>
</evidence>
<dbReference type="Gene3D" id="2.20.70.140">
    <property type="match status" value="1"/>
</dbReference>
<dbReference type="CDD" id="cd12820">
    <property type="entry name" value="LbR_YadA-like"/>
    <property type="match status" value="4"/>
</dbReference>
<feature type="domain" description="Trimeric autotransporter adhesin YadA-like stalk" evidence="2">
    <location>
        <begin position="1393"/>
        <end position="1430"/>
    </location>
</feature>
<feature type="domain" description="Trimeric autotransporter adhesin YadA-like head" evidence="1">
    <location>
        <begin position="303"/>
        <end position="326"/>
    </location>
</feature>
<feature type="domain" description="ESPR" evidence="3">
    <location>
        <begin position="1"/>
        <end position="45"/>
    </location>
</feature>
<feature type="domain" description="Trimeric autotransporter adhesin YadA-like head" evidence="1">
    <location>
        <begin position="690"/>
        <end position="716"/>
    </location>
</feature>
<dbReference type="SUPFAM" id="SSF51161">
    <property type="entry name" value="Trimeric LpxA-like enzymes"/>
    <property type="match status" value="2"/>
</dbReference>
<evidence type="ECO:0000259" key="3">
    <source>
        <dbReference type="Pfam" id="PF13018"/>
    </source>
</evidence>